<evidence type="ECO:0000313" key="2">
    <source>
        <dbReference type="EMBL" id="QHT84355.1"/>
    </source>
</evidence>
<protein>
    <submittedName>
        <fullName evidence="2">Uncharacterized protein</fullName>
    </submittedName>
</protein>
<evidence type="ECO:0000256" key="1">
    <source>
        <dbReference type="SAM" id="Phobius"/>
    </source>
</evidence>
<name>A0A6C0HW11_9ZZZZ</name>
<feature type="transmembrane region" description="Helical" evidence="1">
    <location>
        <begin position="6"/>
        <end position="34"/>
    </location>
</feature>
<dbReference type="AlphaFoldDB" id="A0A6C0HW11"/>
<proteinExistence type="predicted"/>
<reference evidence="2" key="1">
    <citation type="journal article" date="2020" name="Nature">
        <title>Giant virus diversity and host interactions through global metagenomics.</title>
        <authorList>
            <person name="Schulz F."/>
            <person name="Roux S."/>
            <person name="Paez-Espino D."/>
            <person name="Jungbluth S."/>
            <person name="Walsh D.A."/>
            <person name="Denef V.J."/>
            <person name="McMahon K.D."/>
            <person name="Konstantinidis K.T."/>
            <person name="Eloe-Fadrosh E.A."/>
            <person name="Kyrpides N.C."/>
            <person name="Woyke T."/>
        </authorList>
    </citation>
    <scope>NUCLEOTIDE SEQUENCE</scope>
    <source>
        <strain evidence="2">GVMAG-M-3300023184-177</strain>
    </source>
</reference>
<organism evidence="2">
    <name type="scientific">viral metagenome</name>
    <dbReference type="NCBI Taxonomy" id="1070528"/>
    <lineage>
        <taxon>unclassified sequences</taxon>
        <taxon>metagenomes</taxon>
        <taxon>organismal metagenomes</taxon>
    </lineage>
</organism>
<keyword evidence="1" id="KW-0812">Transmembrane</keyword>
<accession>A0A6C0HW11</accession>
<keyword evidence="1" id="KW-0472">Membrane</keyword>
<sequence>MNNKIILLIIYNIIMNIIILFILILIISYIYFFYSNIFEQIKFEQIKESKSNYMTKDQLYEYLIKDSDNYFKNFSNSDFKVRKVNNINEYYQNIKLACSDINKSTETFLNKCITVANEKLTNYNCVGFDGAKCANLEWKIGIVKDKLYEEGFPHTRHNVIILPSSSLNNKESLINTLIHEKIHVYQKMYPKDIEQYLQANGFTKYKLRNSFNNTNINIRSNPDMDEWIYKNKDNEIMMAEYKENAKSIMDVNIKPTNNYQHEHPFEFMAYNITNQI</sequence>
<dbReference type="EMBL" id="MN740017">
    <property type="protein sequence ID" value="QHT84355.1"/>
    <property type="molecule type" value="Genomic_DNA"/>
</dbReference>
<keyword evidence="1" id="KW-1133">Transmembrane helix</keyword>